<sequence>MTDQNWVDVGVFRLPMSAPEDVSELKARLESGQIQAETIVGIIAQTEGTGYARGYASLCLQLLLADYLDISPQAVFDRIPMMMIGLCGGLMSPHYTVFTRRTVAAPARPAGKRLTVGTANTRVLQPEEYGTLSQVKLVANAVQGAIADAGITELEDVHCVEVKCPAMTPARLAAAAQRGVSVVSQNLGQASSMAKGASALGIALALEEIPEAKLTEGVINRDRNLYTQRGSVSAGGEQSACRILVMGNSDQSVSPYRVGHGIMADQLATDGVYAALNSAGLSQPLADQQSRIVQMFVNCGADAVTAVRDRRHTIHSDFLSGYAGIMAKAVANAVVASITGDPMILASAGNEHQGTPGSNLVAAIVSAE</sequence>
<evidence type="ECO:0000256" key="3">
    <source>
        <dbReference type="HAMAP-Rule" id="MF_01989"/>
    </source>
</evidence>
<name>A0A8J7A475_9CYAN</name>
<feature type="active site" evidence="3">
    <location>
        <position position="163"/>
    </location>
</feature>
<accession>A0A8J7A475</accession>
<dbReference type="RefSeq" id="WP_193904519.1">
    <property type="nucleotide sequence ID" value="NZ_JADEXG010000001.1"/>
</dbReference>
<feature type="binding site" evidence="3">
    <location>
        <position position="328"/>
    </location>
    <ligand>
        <name>substrate</name>
    </ligand>
</feature>
<reference evidence="4" key="1">
    <citation type="submission" date="2020-10" db="EMBL/GenBank/DDBJ databases">
        <authorList>
            <person name="Castelo-Branco R."/>
            <person name="Eusebio N."/>
            <person name="Adriana R."/>
            <person name="Vieira A."/>
            <person name="Brugerolle De Fraissinette N."/>
            <person name="Rezende De Castro R."/>
            <person name="Schneider M.P."/>
            <person name="Vasconcelos V."/>
            <person name="Leao P.N."/>
        </authorList>
    </citation>
    <scope>NUCLEOTIDE SEQUENCE</scope>
    <source>
        <strain evidence="4">LEGE 07310</strain>
    </source>
</reference>
<dbReference type="EC" id="3.5.2.-" evidence="3"/>
<feature type="region of interest" description="RU A" evidence="3">
    <location>
        <begin position="1"/>
        <end position="104"/>
    </location>
</feature>
<evidence type="ECO:0000313" key="5">
    <source>
        <dbReference type="Proteomes" id="UP000636505"/>
    </source>
</evidence>
<dbReference type="InterPro" id="IPR043007">
    <property type="entry name" value="AtzD/Barbiturase_RUC"/>
</dbReference>
<feature type="region of interest" description="RU B" evidence="3">
    <location>
        <begin position="113"/>
        <end position="250"/>
    </location>
</feature>
<comment type="caution">
    <text evidence="3">Lacks conserved residue(s) required for the propagation of feature annotation.</text>
</comment>
<dbReference type="NCBIfam" id="TIGR02714">
    <property type="entry name" value="amido_AtzD_TrzD"/>
    <property type="match status" value="1"/>
</dbReference>
<feature type="active site" description="Nucleophile" evidence="3">
    <location>
        <position position="233"/>
    </location>
</feature>
<protein>
    <recommendedName>
        <fullName evidence="3">Cyclic amide hydrolase</fullName>
        <shortName evidence="3">CyAH</shortName>
        <ecNumber evidence="3">3.5.2.-</ecNumber>
    </recommendedName>
    <alternativeName>
        <fullName evidence="3">Ring-opening amidohydrolase</fullName>
    </alternativeName>
</protein>
<organism evidence="4 5">
    <name type="scientific">Vasconcelosia minhoensis LEGE 07310</name>
    <dbReference type="NCBI Taxonomy" id="915328"/>
    <lineage>
        <taxon>Bacteria</taxon>
        <taxon>Bacillati</taxon>
        <taxon>Cyanobacteriota</taxon>
        <taxon>Cyanophyceae</taxon>
        <taxon>Nodosilineales</taxon>
        <taxon>Cymatolegaceae</taxon>
        <taxon>Vasconcelosia</taxon>
        <taxon>Vasconcelosia minhoensis</taxon>
    </lineage>
</organism>
<dbReference type="EMBL" id="JADEXG010000001">
    <property type="protein sequence ID" value="MBE9075872.1"/>
    <property type="molecule type" value="Genomic_DNA"/>
</dbReference>
<proteinExistence type="inferred from homology"/>
<comment type="caution">
    <text evidence="4">The sequence shown here is derived from an EMBL/GenBank/DDBJ whole genome shotgun (WGS) entry which is preliminary data.</text>
</comment>
<dbReference type="GO" id="GO:0016812">
    <property type="term" value="F:hydrolase activity, acting on carbon-nitrogen (but not peptide) bonds, in cyclic amides"/>
    <property type="evidence" value="ECO:0007669"/>
    <property type="project" value="UniProtKB-UniRule"/>
</dbReference>
<gene>
    <name evidence="4" type="ORF">IQ241_00915</name>
</gene>
<dbReference type="InterPro" id="IPR043006">
    <property type="entry name" value="AtzD/Barbiturase_RUB"/>
</dbReference>
<feature type="region of interest" description="RU C" evidence="3">
    <location>
        <begin position="256"/>
        <end position="368"/>
    </location>
</feature>
<dbReference type="HAMAP" id="MF_01989">
    <property type="entry name" value="Cyc_amidohydrol"/>
    <property type="match status" value="1"/>
</dbReference>
<comment type="domain">
    <text evidence="3">The monomer structure is formed from three repeating units (RUs) that share the same structure as one another. The monomer and the active site possess nearly threefold rotational symmetry, to the extent that the active site possesses three potential Ser-Lys catalytic dyads, but one of the 3 active site surfaces varies in composition suggesting it is involved in confering substrate specificity.</text>
</comment>
<evidence type="ECO:0000256" key="1">
    <source>
        <dbReference type="ARBA" id="ARBA00010947"/>
    </source>
</evidence>
<evidence type="ECO:0000313" key="4">
    <source>
        <dbReference type="EMBL" id="MBE9075872.1"/>
    </source>
</evidence>
<keyword evidence="2 3" id="KW-0378">Hydrolase</keyword>
<feature type="binding site" evidence="3">
    <location>
        <begin position="347"/>
        <end position="348"/>
    </location>
    <ligand>
        <name>substrate</name>
    </ligand>
</feature>
<keyword evidence="5" id="KW-1185">Reference proteome</keyword>
<dbReference type="InterPro" id="IPR014086">
    <property type="entry name" value="AtzD/Barbiturase"/>
</dbReference>
<feature type="binding site" evidence="3">
    <location>
        <begin position="233"/>
        <end position="234"/>
    </location>
    <ligand>
        <name>substrate</name>
    </ligand>
</feature>
<dbReference type="Gene3D" id="3.30.1330.180">
    <property type="entry name" value="Cyanuric acid hydrolase/Barbiturase, RU B"/>
    <property type="match status" value="1"/>
</dbReference>
<dbReference type="InterPro" id="IPR043008">
    <property type="entry name" value="AtzD/Barbiturase_RUA"/>
</dbReference>
<dbReference type="Proteomes" id="UP000636505">
    <property type="component" value="Unassembled WGS sequence"/>
</dbReference>
<comment type="function">
    <text evidence="3">Cyclic amide hydrolase of unknown substrate specificity. Catalyzes the hydrolytic ring-opening of a cyclic amide. Does not act on cyanuric acid nor barbituric acid.</text>
</comment>
<comment type="similarity">
    <text evidence="1 3">Belongs to the cyclic amide hydrolase (CyAH) family.</text>
</comment>
<dbReference type="Gene3D" id="3.30.1330.170">
    <property type="entry name" value="Cyanuric acid hydrolase/Barbiturase, RU A"/>
    <property type="match status" value="1"/>
</dbReference>
<dbReference type="Gene3D" id="3.30.1330.160">
    <property type="entry name" value="Cyanuric acid hydrolase/Barbituras, RU C"/>
    <property type="match status" value="1"/>
</dbReference>
<comment type="subunit">
    <text evidence="3">Homotetramer.</text>
</comment>
<feature type="binding site" evidence="3">
    <location>
        <position position="53"/>
    </location>
    <ligand>
        <name>substrate</name>
    </ligand>
</feature>
<dbReference type="AlphaFoldDB" id="A0A8J7A475"/>
<dbReference type="Pfam" id="PF09663">
    <property type="entry name" value="Amido_AtzD_TrzD"/>
    <property type="match status" value="1"/>
</dbReference>
<evidence type="ECO:0000256" key="2">
    <source>
        <dbReference type="ARBA" id="ARBA00022801"/>
    </source>
</evidence>